<protein>
    <recommendedName>
        <fullName evidence="3">LVIVD repeat-containing protein</fullName>
    </recommendedName>
</protein>
<dbReference type="RefSeq" id="WP_190827578.1">
    <property type="nucleotide sequence ID" value="NZ_CAWPPI010000043.1"/>
</dbReference>
<accession>A0A8J6XGE6</accession>
<comment type="caution">
    <text evidence="1">The sequence shown here is derived from an EMBL/GenBank/DDBJ whole genome shotgun (WGS) entry which is preliminary data.</text>
</comment>
<dbReference type="Pfam" id="PF08309">
    <property type="entry name" value="LVIVD"/>
    <property type="match status" value="5"/>
</dbReference>
<keyword evidence="2" id="KW-1185">Reference proteome</keyword>
<proteinExistence type="predicted"/>
<gene>
    <name evidence="1" type="ORF">ICL16_11575</name>
</gene>
<sequence length="450" mass="49539">MKQSIKILLAGIAIATWIRLALVLSAGFLLLTVIVATIAHAQQLPQGALSSNVQAVGYSDLNGKPAFKMSITEHQGRWYLYMGHFWHRGWSIVDVTNPSKPKVVKFIPGPANTFTGQMELSGNTMITSLERILPGFGGEPNQPFDEGVVIWDIKEPLNPKRLGQFRTGGTGTHRNFYAGGRYMHLAAGMPGYEGNIYVIVDITNPARPVEAGRWWVPGQHTAALEKPPEPEISLHGPPYVIGNRAYLPYGSAGMIVLDISDVSKPKQIGRLDFSPPFHLQFGAHSVLPLPSKGLAYVNSEDTSYGKGPLHHASIVDISDPTNPVLLSTMPEPVPPPELPYRDFFEKGGWSGPHNINLLQHNRAVQKQGNLLYIAHFNAGLRIFNVANSRQPTEIGFFLPPEPTKRFGPMPKGRLALQTEDVLVDTRGYIYITHKNQGLWILKYTGQLSPG</sequence>
<evidence type="ECO:0000313" key="1">
    <source>
        <dbReference type="EMBL" id="MBD2772690.1"/>
    </source>
</evidence>
<dbReference type="InterPro" id="IPR013211">
    <property type="entry name" value="LVIVD"/>
</dbReference>
<name>A0A8J6XGE6_9CYAN</name>
<reference evidence="1" key="1">
    <citation type="submission" date="2020-09" db="EMBL/GenBank/DDBJ databases">
        <title>Iningainema tapete sp. nov. (Scytonemataceae, Cyanobacteria) from greenhouses in central Florida (USA) produces two types of nodularin with biosynthetic potential for microcystin-LR and anabaenopeptins.</title>
        <authorList>
            <person name="Berthold D.E."/>
            <person name="Lefler F.W."/>
            <person name="Huang I.-S."/>
            <person name="Abdulla H."/>
            <person name="Zimba P.V."/>
            <person name="Laughinghouse H.D. IV."/>
        </authorList>
    </citation>
    <scope>NUCLEOTIDE SEQUENCE</scope>
    <source>
        <strain evidence="1">BLCCT55</strain>
    </source>
</reference>
<dbReference type="EMBL" id="JACXAE010000043">
    <property type="protein sequence ID" value="MBD2772690.1"/>
    <property type="molecule type" value="Genomic_DNA"/>
</dbReference>
<dbReference type="AlphaFoldDB" id="A0A8J6XGE6"/>
<organism evidence="1 2">
    <name type="scientific">Iningainema tapete BLCC-T55</name>
    <dbReference type="NCBI Taxonomy" id="2748662"/>
    <lineage>
        <taxon>Bacteria</taxon>
        <taxon>Bacillati</taxon>
        <taxon>Cyanobacteriota</taxon>
        <taxon>Cyanophyceae</taxon>
        <taxon>Nostocales</taxon>
        <taxon>Scytonemataceae</taxon>
        <taxon>Iningainema tapete</taxon>
    </lineage>
</organism>
<evidence type="ECO:0008006" key="3">
    <source>
        <dbReference type="Google" id="ProtNLM"/>
    </source>
</evidence>
<evidence type="ECO:0000313" key="2">
    <source>
        <dbReference type="Proteomes" id="UP000629098"/>
    </source>
</evidence>
<dbReference type="Proteomes" id="UP000629098">
    <property type="component" value="Unassembled WGS sequence"/>
</dbReference>